<sequence length="175" mass="21048">MHQAMVDIMTDRILNQFSSEAFFCEHVLKIEQIEWDAWKFHQTPLKAEDMQKLMSLFSDYEWMLIQKLMRQTCLFPEKRHYVVSEYKRVKTLIAKKWLQEGNARIELINRTDQSQSEGPQGYKEIFILKVFLQYEVWGYDDCLEFCLPATVQDQIKDSSKGLLEWVNENLEEEYM</sequence>
<dbReference type="RefSeq" id="WP_126831384.1">
    <property type="nucleotide sequence ID" value="NZ_CBCRYB010000010.1"/>
</dbReference>
<dbReference type="AlphaFoldDB" id="A0A430A7U1"/>
<keyword evidence="2" id="KW-1185">Reference proteome</keyword>
<name>A0A430A7U1_9ENTE</name>
<gene>
    <name evidence="1" type="ORF">CBF31_05495</name>
</gene>
<comment type="caution">
    <text evidence="1">The sequence shown here is derived from an EMBL/GenBank/DDBJ whole genome shotgun (WGS) entry which is preliminary data.</text>
</comment>
<accession>A0A430A7U1</accession>
<reference evidence="1 2" key="1">
    <citation type="submission" date="2017-05" db="EMBL/GenBank/DDBJ databases">
        <title>Vagococcus spp. assemblies.</title>
        <authorList>
            <person name="Gulvik C.A."/>
        </authorList>
    </citation>
    <scope>NUCLEOTIDE SEQUENCE [LARGE SCALE GENOMIC DNA]</scope>
    <source>
        <strain evidence="1 2">CCUG 41755</strain>
    </source>
</reference>
<evidence type="ECO:0000313" key="2">
    <source>
        <dbReference type="Proteomes" id="UP000287101"/>
    </source>
</evidence>
<evidence type="ECO:0000313" key="1">
    <source>
        <dbReference type="EMBL" id="RSU03172.1"/>
    </source>
</evidence>
<dbReference type="OrthoDB" id="2187056at2"/>
<proteinExistence type="predicted"/>
<organism evidence="1 2">
    <name type="scientific">Vagococcus fessus</name>
    <dbReference type="NCBI Taxonomy" id="120370"/>
    <lineage>
        <taxon>Bacteria</taxon>
        <taxon>Bacillati</taxon>
        <taxon>Bacillota</taxon>
        <taxon>Bacilli</taxon>
        <taxon>Lactobacillales</taxon>
        <taxon>Enterococcaceae</taxon>
        <taxon>Vagococcus</taxon>
    </lineage>
</organism>
<dbReference type="EMBL" id="NGJY01000002">
    <property type="protein sequence ID" value="RSU03172.1"/>
    <property type="molecule type" value="Genomic_DNA"/>
</dbReference>
<protein>
    <submittedName>
        <fullName evidence="1">Uncharacterized protein</fullName>
    </submittedName>
</protein>
<dbReference type="Proteomes" id="UP000287101">
    <property type="component" value="Unassembled WGS sequence"/>
</dbReference>